<evidence type="ECO:0000256" key="3">
    <source>
        <dbReference type="SAM" id="MobiDB-lite"/>
    </source>
</evidence>
<proteinExistence type="predicted"/>
<dbReference type="GO" id="GO:0016747">
    <property type="term" value="F:acyltransferase activity, transferring groups other than amino-acyl groups"/>
    <property type="evidence" value="ECO:0007669"/>
    <property type="project" value="InterPro"/>
</dbReference>
<evidence type="ECO:0000313" key="5">
    <source>
        <dbReference type="EMBL" id="SFM38911.1"/>
    </source>
</evidence>
<dbReference type="AlphaFoldDB" id="A0A1I4QFN8"/>
<protein>
    <submittedName>
        <fullName evidence="5">Acetyltransferase (GNAT) family protein</fullName>
    </submittedName>
</protein>
<dbReference type="SUPFAM" id="SSF55729">
    <property type="entry name" value="Acyl-CoA N-acyltransferases (Nat)"/>
    <property type="match status" value="1"/>
</dbReference>
<keyword evidence="1 5" id="KW-0808">Transferase</keyword>
<feature type="compositionally biased region" description="Low complexity" evidence="3">
    <location>
        <begin position="15"/>
        <end position="27"/>
    </location>
</feature>
<dbReference type="Pfam" id="PF00583">
    <property type="entry name" value="Acetyltransf_1"/>
    <property type="match status" value="1"/>
</dbReference>
<dbReference type="InterPro" id="IPR016181">
    <property type="entry name" value="Acyl_CoA_acyltransferase"/>
</dbReference>
<accession>A0A1I4QFN8</accession>
<dbReference type="InterPro" id="IPR050832">
    <property type="entry name" value="Bact_Acetyltransf"/>
</dbReference>
<dbReference type="STRING" id="195064.SAMN05421721_104119"/>
<evidence type="ECO:0000256" key="1">
    <source>
        <dbReference type="ARBA" id="ARBA00022679"/>
    </source>
</evidence>
<evidence type="ECO:0000313" key="6">
    <source>
        <dbReference type="Proteomes" id="UP000199556"/>
    </source>
</evidence>
<keyword evidence="2" id="KW-0012">Acyltransferase</keyword>
<dbReference type="RefSeq" id="WP_177217579.1">
    <property type="nucleotide sequence ID" value="NZ_FOUO01000004.1"/>
</dbReference>
<organism evidence="5 6">
    <name type="scientific">Ectothiorhodospira mobilis</name>
    <dbReference type="NCBI Taxonomy" id="195064"/>
    <lineage>
        <taxon>Bacteria</taxon>
        <taxon>Pseudomonadati</taxon>
        <taxon>Pseudomonadota</taxon>
        <taxon>Gammaproteobacteria</taxon>
        <taxon>Chromatiales</taxon>
        <taxon>Ectothiorhodospiraceae</taxon>
        <taxon>Ectothiorhodospira</taxon>
    </lineage>
</organism>
<dbReference type="PANTHER" id="PTHR43877">
    <property type="entry name" value="AMINOALKYLPHOSPHONATE N-ACETYLTRANSFERASE-RELATED-RELATED"/>
    <property type="match status" value="1"/>
</dbReference>
<dbReference type="CDD" id="cd04301">
    <property type="entry name" value="NAT_SF"/>
    <property type="match status" value="1"/>
</dbReference>
<gene>
    <name evidence="5" type="ORF">SAMN05421721_104119</name>
</gene>
<evidence type="ECO:0000256" key="2">
    <source>
        <dbReference type="ARBA" id="ARBA00023315"/>
    </source>
</evidence>
<keyword evidence="6" id="KW-1185">Reference proteome</keyword>
<sequence length="197" mass="21791">MSLIRQRHRQDPHATPRGGAAARSAPPARHRFPDPWGRGSQIRPLREGDSREIPGLLAHSRELDWAFPGAPYPPDPHWLEAALAGCREVAVCAERGRMVALAALRDPQPGGAAFIEHLVVHPQRRCRGIGSLLLRHLLQQAFHQDRCREAHARVCSDNLPATLFFYEAGFLPYGIDAGGDGGAVLRLRLGRRDFEEG</sequence>
<dbReference type="EMBL" id="FOUO01000004">
    <property type="protein sequence ID" value="SFM38911.1"/>
    <property type="molecule type" value="Genomic_DNA"/>
</dbReference>
<feature type="domain" description="N-acetyltransferase" evidence="4">
    <location>
        <begin position="40"/>
        <end position="192"/>
    </location>
</feature>
<name>A0A1I4QFN8_ECTMO</name>
<feature type="region of interest" description="Disordered" evidence="3">
    <location>
        <begin position="1"/>
        <end position="48"/>
    </location>
</feature>
<dbReference type="Gene3D" id="3.40.630.30">
    <property type="match status" value="1"/>
</dbReference>
<dbReference type="PROSITE" id="PS51186">
    <property type="entry name" value="GNAT"/>
    <property type="match status" value="1"/>
</dbReference>
<dbReference type="InterPro" id="IPR000182">
    <property type="entry name" value="GNAT_dom"/>
</dbReference>
<dbReference type="Proteomes" id="UP000199556">
    <property type="component" value="Unassembled WGS sequence"/>
</dbReference>
<evidence type="ECO:0000259" key="4">
    <source>
        <dbReference type="PROSITE" id="PS51186"/>
    </source>
</evidence>
<reference evidence="5 6" key="1">
    <citation type="submission" date="2016-10" db="EMBL/GenBank/DDBJ databases">
        <authorList>
            <person name="de Groot N.N."/>
        </authorList>
    </citation>
    <scope>NUCLEOTIDE SEQUENCE [LARGE SCALE GENOMIC DNA]</scope>
    <source>
        <strain evidence="5 6">DSM 4180</strain>
    </source>
</reference>